<protein>
    <recommendedName>
        <fullName evidence="2">Restriction endonuclease type IV Mrr domain-containing protein</fullName>
    </recommendedName>
</protein>
<dbReference type="GO" id="GO:0004519">
    <property type="term" value="F:endonuclease activity"/>
    <property type="evidence" value="ECO:0007669"/>
    <property type="project" value="InterPro"/>
</dbReference>
<dbReference type="GO" id="GO:0003677">
    <property type="term" value="F:DNA binding"/>
    <property type="evidence" value="ECO:0007669"/>
    <property type="project" value="InterPro"/>
</dbReference>
<dbReference type="Pfam" id="PF04471">
    <property type="entry name" value="Mrr_cat"/>
    <property type="match status" value="1"/>
</dbReference>
<dbReference type="Gene3D" id="3.40.1350.10">
    <property type="match status" value="1"/>
</dbReference>
<accession>A0A5P8M947</accession>
<proteinExistence type="predicted"/>
<evidence type="ECO:0000313" key="3">
    <source>
        <dbReference type="EMBL" id="QFR24949.1"/>
    </source>
</evidence>
<dbReference type="EMBL" id="CP045143">
    <property type="protein sequence ID" value="QFR24949.1"/>
    <property type="molecule type" value="Genomic_DNA"/>
</dbReference>
<dbReference type="KEGG" id="lhb:D1010_17040"/>
<evidence type="ECO:0000256" key="1">
    <source>
        <dbReference type="ARBA" id="ARBA00022801"/>
    </source>
</evidence>
<feature type="domain" description="Restriction endonuclease type IV Mrr" evidence="2">
    <location>
        <begin position="197"/>
        <end position="326"/>
    </location>
</feature>
<dbReference type="GO" id="GO:0016787">
    <property type="term" value="F:hydrolase activity"/>
    <property type="evidence" value="ECO:0007669"/>
    <property type="project" value="UniProtKB-KW"/>
</dbReference>
<gene>
    <name evidence="3" type="ORF">D1010_17040</name>
</gene>
<keyword evidence="1" id="KW-0378">Hydrolase</keyword>
<dbReference type="AlphaFoldDB" id="A0A5P8M947"/>
<dbReference type="Proteomes" id="UP000326779">
    <property type="component" value="Chromosome"/>
</dbReference>
<dbReference type="SUPFAM" id="SSF52980">
    <property type="entry name" value="Restriction endonuclease-like"/>
    <property type="match status" value="1"/>
</dbReference>
<reference evidence="3 4" key="1">
    <citation type="submission" date="2019-10" db="EMBL/GenBank/DDBJ databases">
        <title>The completed genome of Lactobacillus harbinensis M1.</title>
        <authorList>
            <person name="Zheng Y."/>
        </authorList>
    </citation>
    <scope>NUCLEOTIDE SEQUENCE [LARGE SCALE GENOMIC DNA]</scope>
    <source>
        <strain evidence="3 4">M1</strain>
    </source>
</reference>
<dbReference type="InterPro" id="IPR011856">
    <property type="entry name" value="tRNA_endonuc-like_dom_sf"/>
</dbReference>
<dbReference type="InterPro" id="IPR011335">
    <property type="entry name" value="Restrct_endonuc-II-like"/>
</dbReference>
<dbReference type="InterPro" id="IPR007560">
    <property type="entry name" value="Restrct_endonuc_IV_Mrr"/>
</dbReference>
<name>A0A5P8M947_9LACO</name>
<evidence type="ECO:0000313" key="4">
    <source>
        <dbReference type="Proteomes" id="UP000326779"/>
    </source>
</evidence>
<sequence length="343" mass="38516">MRRAIVMDLMHRITHENDQTKKLLASQNKLPIGYAAFVKKNQAEEIMAEADKSDKRNFARFFVELGEKDGFDWMTPMRSYFLYNFLRLTVGDRILVPSPGQFSIFEVTGVPEALTQDDVNNADLGFAVTVKPIAEHLPRNNYLGSALTSKLKYRGTNLVLSTAEVDRLIETLNTKTTITDFSATKDAVVEQVQKYIIDKLTPDQLELLVKNYLENLGADKTYIPSKNGQRNDNDPVADIDVMGQFNNLGIAVYVQVKHHKGAESHAGFTHAIAQLAASRYTGIQEYDSLIPVKWLVTTAKVDSEWIEDVAPQNIRVIQNDEFATLLVENGLTINADTFTNTPE</sequence>
<evidence type="ECO:0000259" key="2">
    <source>
        <dbReference type="Pfam" id="PF04471"/>
    </source>
</evidence>
<dbReference type="GO" id="GO:0009307">
    <property type="term" value="P:DNA restriction-modification system"/>
    <property type="evidence" value="ECO:0007669"/>
    <property type="project" value="InterPro"/>
</dbReference>
<organism evidence="3 4">
    <name type="scientific">Schleiferilactobacillus harbinensis</name>
    <dbReference type="NCBI Taxonomy" id="304207"/>
    <lineage>
        <taxon>Bacteria</taxon>
        <taxon>Bacillati</taxon>
        <taxon>Bacillota</taxon>
        <taxon>Bacilli</taxon>
        <taxon>Lactobacillales</taxon>
        <taxon>Lactobacillaceae</taxon>
        <taxon>Schleiferilactobacillus</taxon>
    </lineage>
</organism>